<keyword evidence="1" id="KW-0732">Signal</keyword>
<dbReference type="Pfam" id="PF12973">
    <property type="entry name" value="Cupin_7"/>
    <property type="match status" value="1"/>
</dbReference>
<proteinExistence type="predicted"/>
<reference evidence="3" key="2">
    <citation type="journal article" date="2021" name="Int. J. Syst. Evol. Microbiol.">
        <title>Geomonas silvestris sp. nov., Geomonas paludis sp. nov. and Geomonas limicola sp. nov., isolated from terrestrial environments, and emended description of the genus Geomonas.</title>
        <authorList>
            <person name="Itoh H."/>
            <person name="Xu Z."/>
            <person name="Masuda Y."/>
            <person name="Ushijima N."/>
            <person name="Hayakawa C."/>
            <person name="Shiratori Y."/>
            <person name="Senoo K."/>
        </authorList>
    </citation>
    <scope>NUCLEOTIDE SEQUENCE</scope>
    <source>
        <strain evidence="3">Red736</strain>
    </source>
</reference>
<name>A0A6V8MY02_9BACT</name>
<feature type="chain" id="PRO_5027653514" evidence="1">
    <location>
        <begin position="22"/>
        <end position="153"/>
    </location>
</feature>
<dbReference type="AlphaFoldDB" id="A0A6V8MY02"/>
<dbReference type="Gene3D" id="2.60.120.10">
    <property type="entry name" value="Jelly Rolls"/>
    <property type="match status" value="1"/>
</dbReference>
<dbReference type="EMBL" id="CP096574">
    <property type="protein sequence ID" value="UPU34638.1"/>
    <property type="molecule type" value="Genomic_DNA"/>
</dbReference>
<gene>
    <name evidence="3" type="ORF">GMPD_29310</name>
    <name evidence="4" type="ORF">M1B72_14420</name>
</gene>
<reference evidence="4" key="3">
    <citation type="submission" date="2022-04" db="EMBL/GenBank/DDBJ databases">
        <authorList>
            <person name="Liu G."/>
        </authorList>
    </citation>
    <scope>NUCLEOTIDE SEQUENCE</scope>
    <source>
        <strain evidence="4">RG22</strain>
    </source>
</reference>
<protein>
    <submittedName>
        <fullName evidence="4">Cupin domain-containing protein</fullName>
    </submittedName>
</protein>
<evidence type="ECO:0000313" key="6">
    <source>
        <dbReference type="Proteomes" id="UP000831485"/>
    </source>
</evidence>
<dbReference type="InterPro" id="IPR025979">
    <property type="entry name" value="ChrR-like_cupin_dom"/>
</dbReference>
<dbReference type="Proteomes" id="UP000831485">
    <property type="component" value="Chromosome"/>
</dbReference>
<evidence type="ECO:0000256" key="1">
    <source>
        <dbReference type="SAM" id="SignalP"/>
    </source>
</evidence>
<organism evidence="3 5">
    <name type="scientific">Geomonas paludis</name>
    <dbReference type="NCBI Taxonomy" id="2740185"/>
    <lineage>
        <taxon>Bacteria</taxon>
        <taxon>Pseudomonadati</taxon>
        <taxon>Thermodesulfobacteriota</taxon>
        <taxon>Desulfuromonadia</taxon>
        <taxon>Geobacterales</taxon>
        <taxon>Geobacteraceae</taxon>
        <taxon>Geomonas</taxon>
    </lineage>
</organism>
<feature type="signal peptide" evidence="1">
    <location>
        <begin position="1"/>
        <end position="21"/>
    </location>
</feature>
<evidence type="ECO:0000259" key="2">
    <source>
        <dbReference type="Pfam" id="PF12973"/>
    </source>
</evidence>
<dbReference type="RefSeq" id="WP_183348675.1">
    <property type="nucleotide sequence ID" value="NZ_BLXY01000006.1"/>
</dbReference>
<dbReference type="CDD" id="cd06989">
    <property type="entry name" value="cupin_DRT102"/>
    <property type="match status" value="1"/>
</dbReference>
<evidence type="ECO:0000313" key="4">
    <source>
        <dbReference type="EMBL" id="UPU34638.1"/>
    </source>
</evidence>
<sequence length="153" mass="16370">MKRTILFLMMVFFSLSAVAGAAEKKVSKAPVQQVMVLPDQVQWHAGPPAIPGAQMAVLDGDMAKAGFFVARIKLPAGAKIAPHYHGNVERVTVISGTVKLAMGATQDNPTVLPAGSYFAIPPRMVHNAWVDEETVLQIATRGPWSMHLAKGAK</sequence>
<feature type="domain" description="ChrR-like cupin" evidence="2">
    <location>
        <begin position="32"/>
        <end position="143"/>
    </location>
</feature>
<dbReference type="EMBL" id="BLXY01000006">
    <property type="protein sequence ID" value="GFO65012.1"/>
    <property type="molecule type" value="Genomic_DNA"/>
</dbReference>
<dbReference type="InterPro" id="IPR011051">
    <property type="entry name" value="RmlC_Cupin_sf"/>
</dbReference>
<accession>A0A6V8MY02</accession>
<evidence type="ECO:0000313" key="5">
    <source>
        <dbReference type="Proteomes" id="UP000568888"/>
    </source>
</evidence>
<dbReference type="InterPro" id="IPR014710">
    <property type="entry name" value="RmlC-like_jellyroll"/>
</dbReference>
<evidence type="ECO:0000313" key="3">
    <source>
        <dbReference type="EMBL" id="GFO65012.1"/>
    </source>
</evidence>
<keyword evidence="6" id="KW-1185">Reference proteome</keyword>
<dbReference type="SUPFAM" id="SSF51182">
    <property type="entry name" value="RmlC-like cupins"/>
    <property type="match status" value="1"/>
</dbReference>
<reference evidence="5" key="1">
    <citation type="submission" date="2020-06" db="EMBL/GenBank/DDBJ databases">
        <title>Draft genomic sequecing of Geomonas sp. Red736.</title>
        <authorList>
            <person name="Itoh H."/>
            <person name="Xu Z.X."/>
            <person name="Ushijima N."/>
            <person name="Masuda Y."/>
            <person name="Shiratori Y."/>
            <person name="Senoo K."/>
        </authorList>
    </citation>
    <scope>NUCLEOTIDE SEQUENCE [LARGE SCALE GENOMIC DNA]</scope>
    <source>
        <strain evidence="5">Red736</strain>
    </source>
</reference>
<dbReference type="Proteomes" id="UP000568888">
    <property type="component" value="Unassembled WGS sequence"/>
</dbReference>